<keyword evidence="1" id="KW-0175">Coiled coil</keyword>
<dbReference type="Proteomes" id="UP000800094">
    <property type="component" value="Unassembled WGS sequence"/>
</dbReference>
<dbReference type="Gene3D" id="1.10.287.1490">
    <property type="match status" value="1"/>
</dbReference>
<gene>
    <name evidence="3" type="ORF">BU26DRAFT_571015</name>
</gene>
<sequence>MSRTQKGSFSTLDGNVRALDAITRDVHRVYQTGDRAQQEHAAQILRRLQELDNDVAAISERVPRLPQDARTSDARYEEVLHRLGNLSTAHQPWLGVVPRIQELRDRIGECERRLLDAINRPEASRDCQPAGISSMRDRIRDLERHMGDLAVRRETLRDQDDDRPRPGDKSELTRLRNRVARLEAQRRHESGDAQSAEIRLLRKQIAQLSGPAGSDPADEIHTLSTQITSLERERAELEDYIRSQGNTHREDLDTLYNQVASLTADRTSLESTNRHLIKQMEEEGAEDDLPNGLLAQIRILESRVTHLHAQRDVLQNTAVGLDDRVEDRSAALVRTEKQLRDARHELLRLRSLAEPGKGEGKAATVISKEDEADALPDNAEQITTQIATLQDKLSHATLQRDTLLRTLTLQDTARAQDRTHIRALESRIQVLENQRSQLSARINELEAARRGLALSEEERHMVAEERRGMEELREQKTQLEGLVRQFVRQREGEDGVLAGEMEDMGTLVQDVGVGAGEETSIDDGGGGESGFNPWA</sequence>
<evidence type="ECO:0000256" key="1">
    <source>
        <dbReference type="SAM" id="Coils"/>
    </source>
</evidence>
<feature type="coiled-coil region" evidence="1">
    <location>
        <begin position="379"/>
        <end position="489"/>
    </location>
</feature>
<dbReference type="GO" id="GO:0005200">
    <property type="term" value="F:structural constituent of cytoskeleton"/>
    <property type="evidence" value="ECO:0007669"/>
    <property type="project" value="TreeGrafter"/>
</dbReference>
<keyword evidence="4" id="KW-1185">Reference proteome</keyword>
<name>A0A6A6HVY0_9PLEO</name>
<dbReference type="RefSeq" id="XP_033677339.1">
    <property type="nucleotide sequence ID" value="XM_033834096.1"/>
</dbReference>
<dbReference type="PANTHER" id="PTHR47357">
    <property type="entry name" value="COP1-INTERACTIVE PROTEIN 1"/>
    <property type="match status" value="1"/>
</dbReference>
<reference evidence="3" key="1">
    <citation type="journal article" date="2020" name="Stud. Mycol.">
        <title>101 Dothideomycetes genomes: a test case for predicting lifestyles and emergence of pathogens.</title>
        <authorList>
            <person name="Haridas S."/>
            <person name="Albert R."/>
            <person name="Binder M."/>
            <person name="Bloem J."/>
            <person name="Labutti K."/>
            <person name="Salamov A."/>
            <person name="Andreopoulos B."/>
            <person name="Baker S."/>
            <person name="Barry K."/>
            <person name="Bills G."/>
            <person name="Bluhm B."/>
            <person name="Cannon C."/>
            <person name="Castanera R."/>
            <person name="Culley D."/>
            <person name="Daum C."/>
            <person name="Ezra D."/>
            <person name="Gonzalez J."/>
            <person name="Henrissat B."/>
            <person name="Kuo A."/>
            <person name="Liang C."/>
            <person name="Lipzen A."/>
            <person name="Lutzoni F."/>
            <person name="Magnuson J."/>
            <person name="Mondo S."/>
            <person name="Nolan M."/>
            <person name="Ohm R."/>
            <person name="Pangilinan J."/>
            <person name="Park H.-J."/>
            <person name="Ramirez L."/>
            <person name="Alfaro M."/>
            <person name="Sun H."/>
            <person name="Tritt A."/>
            <person name="Yoshinaga Y."/>
            <person name="Zwiers L.-H."/>
            <person name="Turgeon B."/>
            <person name="Goodwin S."/>
            <person name="Spatafora J."/>
            <person name="Crous P."/>
            <person name="Grigoriev I."/>
        </authorList>
    </citation>
    <scope>NUCLEOTIDE SEQUENCE</scope>
    <source>
        <strain evidence="3">CBS 122368</strain>
    </source>
</reference>
<evidence type="ECO:0000313" key="3">
    <source>
        <dbReference type="EMBL" id="KAF2242335.1"/>
    </source>
</evidence>
<proteinExistence type="predicted"/>
<dbReference type="AlphaFoldDB" id="A0A6A6HVY0"/>
<dbReference type="EMBL" id="ML987208">
    <property type="protein sequence ID" value="KAF2242335.1"/>
    <property type="molecule type" value="Genomic_DNA"/>
</dbReference>
<accession>A0A6A6HVY0</accession>
<dbReference type="GeneID" id="54587426"/>
<feature type="region of interest" description="Disordered" evidence="2">
    <location>
        <begin position="513"/>
        <end position="535"/>
    </location>
</feature>
<organism evidence="3 4">
    <name type="scientific">Trematosphaeria pertusa</name>
    <dbReference type="NCBI Taxonomy" id="390896"/>
    <lineage>
        <taxon>Eukaryota</taxon>
        <taxon>Fungi</taxon>
        <taxon>Dikarya</taxon>
        <taxon>Ascomycota</taxon>
        <taxon>Pezizomycotina</taxon>
        <taxon>Dothideomycetes</taxon>
        <taxon>Pleosporomycetidae</taxon>
        <taxon>Pleosporales</taxon>
        <taxon>Massarineae</taxon>
        <taxon>Trematosphaeriaceae</taxon>
        <taxon>Trematosphaeria</taxon>
    </lineage>
</organism>
<dbReference type="PANTHER" id="PTHR47357:SF1">
    <property type="entry name" value="SPINDLE POLE BODY COMPONENT 110"/>
    <property type="match status" value="1"/>
</dbReference>
<feature type="region of interest" description="Disordered" evidence="2">
    <location>
        <begin position="150"/>
        <end position="172"/>
    </location>
</feature>
<protein>
    <submittedName>
        <fullName evidence="3">Uncharacterized protein</fullName>
    </submittedName>
</protein>
<evidence type="ECO:0000256" key="2">
    <source>
        <dbReference type="SAM" id="MobiDB-lite"/>
    </source>
</evidence>
<evidence type="ECO:0000313" key="4">
    <source>
        <dbReference type="Proteomes" id="UP000800094"/>
    </source>
</evidence>
<dbReference type="GO" id="GO:0005856">
    <property type="term" value="C:cytoskeleton"/>
    <property type="evidence" value="ECO:0007669"/>
    <property type="project" value="TreeGrafter"/>
</dbReference>